<keyword evidence="1" id="KW-0175">Coiled coil</keyword>
<feature type="compositionally biased region" description="Basic and acidic residues" evidence="2">
    <location>
        <begin position="490"/>
        <end position="503"/>
    </location>
</feature>
<feature type="compositionally biased region" description="Polar residues" evidence="2">
    <location>
        <begin position="218"/>
        <end position="227"/>
    </location>
</feature>
<comment type="caution">
    <text evidence="3">The sequence shown here is derived from an EMBL/GenBank/DDBJ whole genome shotgun (WGS) entry which is preliminary data.</text>
</comment>
<dbReference type="PANTHER" id="PTHR37915:SF3">
    <property type="match status" value="1"/>
</dbReference>
<feature type="coiled-coil region" evidence="1">
    <location>
        <begin position="185"/>
        <end position="212"/>
    </location>
</feature>
<feature type="region of interest" description="Disordered" evidence="2">
    <location>
        <begin position="590"/>
        <end position="633"/>
    </location>
</feature>
<reference evidence="3 4" key="1">
    <citation type="journal article" date="2021" name="Elife">
        <title>Chloroplast acquisition without the gene transfer in kleptoplastic sea slugs, Plakobranchus ocellatus.</title>
        <authorList>
            <person name="Maeda T."/>
            <person name="Takahashi S."/>
            <person name="Yoshida T."/>
            <person name="Shimamura S."/>
            <person name="Takaki Y."/>
            <person name="Nagai Y."/>
            <person name="Toyoda A."/>
            <person name="Suzuki Y."/>
            <person name="Arimoto A."/>
            <person name="Ishii H."/>
            <person name="Satoh N."/>
            <person name="Nishiyama T."/>
            <person name="Hasebe M."/>
            <person name="Maruyama T."/>
            <person name="Minagawa J."/>
            <person name="Obokata J."/>
            <person name="Shigenobu S."/>
        </authorList>
    </citation>
    <scope>NUCLEOTIDE SEQUENCE [LARGE SCALE GENOMIC DNA]</scope>
</reference>
<dbReference type="AlphaFoldDB" id="A0AAV4F6H7"/>
<gene>
    <name evidence="3" type="ORF">ElyMa_000277300</name>
</gene>
<feature type="compositionally biased region" description="Basic and acidic residues" evidence="2">
    <location>
        <begin position="332"/>
        <end position="344"/>
    </location>
</feature>
<dbReference type="PANTHER" id="PTHR37915">
    <property type="match status" value="1"/>
</dbReference>
<feature type="region of interest" description="Disordered" evidence="2">
    <location>
        <begin position="218"/>
        <end position="351"/>
    </location>
</feature>
<organism evidence="3 4">
    <name type="scientific">Elysia marginata</name>
    <dbReference type="NCBI Taxonomy" id="1093978"/>
    <lineage>
        <taxon>Eukaryota</taxon>
        <taxon>Metazoa</taxon>
        <taxon>Spiralia</taxon>
        <taxon>Lophotrochozoa</taxon>
        <taxon>Mollusca</taxon>
        <taxon>Gastropoda</taxon>
        <taxon>Heterobranchia</taxon>
        <taxon>Euthyneura</taxon>
        <taxon>Panpulmonata</taxon>
        <taxon>Sacoglossa</taxon>
        <taxon>Placobranchoidea</taxon>
        <taxon>Plakobranchidae</taxon>
        <taxon>Elysia</taxon>
    </lineage>
</organism>
<feature type="compositionally biased region" description="Low complexity" evidence="2">
    <location>
        <begin position="21"/>
        <end position="36"/>
    </location>
</feature>
<evidence type="ECO:0000313" key="3">
    <source>
        <dbReference type="EMBL" id="GFR68396.1"/>
    </source>
</evidence>
<accession>A0AAV4F6H7</accession>
<dbReference type="EMBL" id="BMAT01000554">
    <property type="protein sequence ID" value="GFR68396.1"/>
    <property type="molecule type" value="Genomic_DNA"/>
</dbReference>
<sequence>MFLYKFNFYLLSPSSSPPKLPHSSSPKLPLSSSSPKLPQSLQLLLQLQDFVNSNQSSKKAAHPPKTHGHPPPARQGAGPRTSQEVVLPPGARMGNLPANPAGVEQASVPKDEVSGRFAQFRRLSTNKLQELEDQLNLVTAKTRRKVATLKAQFQEHKGKWEAERKVLIEQVDQSIKLQGDAEKEADAAMTQLEDFITEQERLEQEEEQQRSEVLQASASLTPHSNVAMTPAQGRSVDHTPTAGTPLPHHAGASMSPDPEGELQRLMQQTDDAKSARQGESGPASAVTRSSSSGSVLVGRGLLDITKPFKEPSPTPEKLSGENTAVPSPTNAEKSKKASPIDREGAQLQQAEVTIVPAPMEVSEEMLNEVGLRITPENGHVAPLLVGTPREDKAAESVVAGPSGQPMPPSQSSKSDDQRPAPVVLLMMPEKEQQQQQEDQQQQPQQQLSSEVQADGSVHVQALIPQGLASVSSGELDPSAILEVKVIPQREAETLEDSQKDREPTSSSFVSRGESSFVVEGAPGEDKKPAPPIVQFQPVSPRGETFSSPRVTREALAAPRRSVSELAGPVFARLDLLALMKGRAKSAMVSKFAGKPTPSSTTTATRQQVPQPQDLQREGTGISSHAPEVVAPLSGRTPVALDGIDIDVTTPRNAQQVGWI</sequence>
<evidence type="ECO:0000313" key="4">
    <source>
        <dbReference type="Proteomes" id="UP000762676"/>
    </source>
</evidence>
<name>A0AAV4F6H7_9GAST</name>
<feature type="compositionally biased region" description="Low complexity" evidence="2">
    <location>
        <begin position="288"/>
        <end position="302"/>
    </location>
</feature>
<feature type="compositionally biased region" description="Low complexity" evidence="2">
    <location>
        <begin position="505"/>
        <end position="520"/>
    </location>
</feature>
<feature type="compositionally biased region" description="Polar residues" evidence="2">
    <location>
        <begin position="596"/>
        <end position="613"/>
    </location>
</feature>
<feature type="region of interest" description="Disordered" evidence="2">
    <location>
        <begin position="382"/>
        <end position="453"/>
    </location>
</feature>
<feature type="compositionally biased region" description="Low complexity" evidence="2">
    <location>
        <begin position="433"/>
        <end position="446"/>
    </location>
</feature>
<proteinExistence type="predicted"/>
<evidence type="ECO:0000256" key="1">
    <source>
        <dbReference type="SAM" id="Coils"/>
    </source>
</evidence>
<dbReference type="Proteomes" id="UP000762676">
    <property type="component" value="Unassembled WGS sequence"/>
</dbReference>
<evidence type="ECO:0000256" key="2">
    <source>
        <dbReference type="SAM" id="MobiDB-lite"/>
    </source>
</evidence>
<feature type="region of interest" description="Disordered" evidence="2">
    <location>
        <begin position="490"/>
        <end position="558"/>
    </location>
</feature>
<feature type="region of interest" description="Disordered" evidence="2">
    <location>
        <begin position="12"/>
        <end position="36"/>
    </location>
</feature>
<protein>
    <submittedName>
        <fullName evidence="3">Centrosome-associated protein CEP250-like isoform X1</fullName>
    </submittedName>
</protein>
<keyword evidence="4" id="KW-1185">Reference proteome</keyword>
<feature type="compositionally biased region" description="Basic residues" evidence="2">
    <location>
        <begin position="59"/>
        <end position="68"/>
    </location>
</feature>
<feature type="region of interest" description="Disordered" evidence="2">
    <location>
        <begin position="52"/>
        <end position="110"/>
    </location>
</feature>
<feature type="compositionally biased region" description="Polar residues" evidence="2">
    <location>
        <begin position="320"/>
        <end position="331"/>
    </location>
</feature>